<accession>A0A167T5W3</accession>
<dbReference type="EMBL" id="KV418443">
    <property type="protein sequence ID" value="KZP02594.1"/>
    <property type="molecule type" value="Genomic_DNA"/>
</dbReference>
<gene>
    <name evidence="2" type="ORF">FIBSPDRAFT_941946</name>
</gene>
<proteinExistence type="predicted"/>
<dbReference type="AlphaFoldDB" id="A0A167T5W3"/>
<evidence type="ECO:0000313" key="2">
    <source>
        <dbReference type="EMBL" id="KZP02594.1"/>
    </source>
</evidence>
<dbReference type="Proteomes" id="UP000076532">
    <property type="component" value="Unassembled WGS sequence"/>
</dbReference>
<feature type="compositionally biased region" description="Basic and acidic residues" evidence="1">
    <location>
        <begin position="42"/>
        <end position="54"/>
    </location>
</feature>
<feature type="compositionally biased region" description="Basic residues" evidence="1">
    <location>
        <begin position="25"/>
        <end position="40"/>
    </location>
</feature>
<protein>
    <submittedName>
        <fullName evidence="2">Uncharacterized protein</fullName>
    </submittedName>
</protein>
<evidence type="ECO:0000313" key="3">
    <source>
        <dbReference type="Proteomes" id="UP000076532"/>
    </source>
</evidence>
<organism evidence="2 3">
    <name type="scientific">Athelia psychrophila</name>
    <dbReference type="NCBI Taxonomy" id="1759441"/>
    <lineage>
        <taxon>Eukaryota</taxon>
        <taxon>Fungi</taxon>
        <taxon>Dikarya</taxon>
        <taxon>Basidiomycota</taxon>
        <taxon>Agaricomycotina</taxon>
        <taxon>Agaricomycetes</taxon>
        <taxon>Agaricomycetidae</taxon>
        <taxon>Atheliales</taxon>
        <taxon>Atheliaceae</taxon>
        <taxon>Athelia</taxon>
    </lineage>
</organism>
<dbReference type="OrthoDB" id="4062651at2759"/>
<evidence type="ECO:0000256" key="1">
    <source>
        <dbReference type="SAM" id="MobiDB-lite"/>
    </source>
</evidence>
<reference evidence="2 3" key="1">
    <citation type="journal article" date="2016" name="Mol. Biol. Evol.">
        <title>Comparative Genomics of Early-Diverging Mushroom-Forming Fungi Provides Insights into the Origins of Lignocellulose Decay Capabilities.</title>
        <authorList>
            <person name="Nagy L.G."/>
            <person name="Riley R."/>
            <person name="Tritt A."/>
            <person name="Adam C."/>
            <person name="Daum C."/>
            <person name="Floudas D."/>
            <person name="Sun H."/>
            <person name="Yadav J.S."/>
            <person name="Pangilinan J."/>
            <person name="Larsson K.H."/>
            <person name="Matsuura K."/>
            <person name="Barry K."/>
            <person name="Labutti K."/>
            <person name="Kuo R."/>
            <person name="Ohm R.A."/>
            <person name="Bhattacharya S.S."/>
            <person name="Shirouzu T."/>
            <person name="Yoshinaga Y."/>
            <person name="Martin F.M."/>
            <person name="Grigoriev I.V."/>
            <person name="Hibbett D.S."/>
        </authorList>
    </citation>
    <scope>NUCLEOTIDE SEQUENCE [LARGE SCALE GENOMIC DNA]</scope>
    <source>
        <strain evidence="2 3">CBS 109695</strain>
    </source>
</reference>
<feature type="region of interest" description="Disordered" evidence="1">
    <location>
        <begin position="1"/>
        <end position="71"/>
    </location>
</feature>
<keyword evidence="3" id="KW-1185">Reference proteome</keyword>
<sequence>MYTYYHGDSPARPTRAANPSLHKVPLAKRGRRVRTARGGKRVLQDVHAQKDALKPRQTTSSSPFTVDDTTMSQYSPCSQGSMLSIGTEHTWPQDINDELVCLEEADEHYCAYGDTAQIWKRQM</sequence>
<feature type="non-terminal residue" evidence="2">
    <location>
        <position position="123"/>
    </location>
</feature>
<feature type="compositionally biased region" description="Polar residues" evidence="1">
    <location>
        <begin position="56"/>
        <end position="71"/>
    </location>
</feature>
<name>A0A167T5W3_9AGAM</name>